<organism evidence="3">
    <name type="scientific">freshwater metagenome</name>
    <dbReference type="NCBI Taxonomy" id="449393"/>
    <lineage>
        <taxon>unclassified sequences</taxon>
        <taxon>metagenomes</taxon>
        <taxon>ecological metagenomes</taxon>
    </lineage>
</organism>
<dbReference type="SUPFAM" id="SSF51556">
    <property type="entry name" value="Metallo-dependent hydrolases"/>
    <property type="match status" value="1"/>
</dbReference>
<protein>
    <submittedName>
        <fullName evidence="3">Unannotated protein</fullName>
    </submittedName>
</protein>
<dbReference type="InterPro" id="IPR032465">
    <property type="entry name" value="ACMSD"/>
</dbReference>
<feature type="domain" description="Amidohydrolase-related" evidence="2">
    <location>
        <begin position="109"/>
        <end position="402"/>
    </location>
</feature>
<evidence type="ECO:0000259" key="2">
    <source>
        <dbReference type="Pfam" id="PF04909"/>
    </source>
</evidence>
<dbReference type="InterPro" id="IPR032466">
    <property type="entry name" value="Metal_Hydrolase"/>
</dbReference>
<dbReference type="InterPro" id="IPR006680">
    <property type="entry name" value="Amidohydro-rel"/>
</dbReference>
<reference evidence="3" key="1">
    <citation type="submission" date="2020-05" db="EMBL/GenBank/DDBJ databases">
        <authorList>
            <person name="Chiriac C."/>
            <person name="Salcher M."/>
            <person name="Ghai R."/>
            <person name="Kavagutti S V."/>
        </authorList>
    </citation>
    <scope>NUCLEOTIDE SEQUENCE</scope>
</reference>
<dbReference type="AlphaFoldDB" id="A0A6J6FPK8"/>
<name>A0A6J6FPK8_9ZZZZ</name>
<dbReference type="Pfam" id="PF04909">
    <property type="entry name" value="Amidohydro_2"/>
    <property type="match status" value="1"/>
</dbReference>
<keyword evidence="1" id="KW-0456">Lyase</keyword>
<gene>
    <name evidence="3" type="ORF">UFOPK1722_01530</name>
</gene>
<dbReference type="Gene3D" id="3.20.20.140">
    <property type="entry name" value="Metal-dependent hydrolases"/>
    <property type="match status" value="1"/>
</dbReference>
<dbReference type="GO" id="GO:0016787">
    <property type="term" value="F:hydrolase activity"/>
    <property type="evidence" value="ECO:0007669"/>
    <property type="project" value="InterPro"/>
</dbReference>
<proteinExistence type="predicted"/>
<dbReference type="PANTHER" id="PTHR21240:SF28">
    <property type="entry name" value="ISO-OROTATE DECARBOXYLASE (EUROFUNG)"/>
    <property type="match status" value="1"/>
</dbReference>
<dbReference type="GO" id="GO:0005737">
    <property type="term" value="C:cytoplasm"/>
    <property type="evidence" value="ECO:0007669"/>
    <property type="project" value="TreeGrafter"/>
</dbReference>
<dbReference type="EMBL" id="CAEZTS010000159">
    <property type="protein sequence ID" value="CAB4588893.1"/>
    <property type="molecule type" value="Genomic_DNA"/>
</dbReference>
<evidence type="ECO:0000313" key="3">
    <source>
        <dbReference type="EMBL" id="CAB4588893.1"/>
    </source>
</evidence>
<dbReference type="GO" id="GO:0019748">
    <property type="term" value="P:secondary metabolic process"/>
    <property type="evidence" value="ECO:0007669"/>
    <property type="project" value="TreeGrafter"/>
</dbReference>
<evidence type="ECO:0000256" key="1">
    <source>
        <dbReference type="ARBA" id="ARBA00023239"/>
    </source>
</evidence>
<sequence length="407" mass="45939">MSAGTGTITAERKVPADVTYGLSDADQHYYEAHDAVTRHLPREHRHAIHWIEVDGRKTMLVNNKLLTLIPNPTYDPVGQPGSLELYFRAQNHDGLEMRDIIKMGPIPPAARDRDARVRKLDEQGVDLAWVLPSLGLGLEEMMRDNPDMLYAAFHSYNQWLDEDWGYNRDGRILTGPLMSLVDPVKALEELKLVLNKGARFVTFRPAPVHAPDGFHSLADPMYDEFWHTVADAGIVVAFHGADSGYGVYTQMWGETPKYTGHKMSALSEVMGVHVERPVYDLIASLICHGLFDRVPNLKVATVELGAGWVGDLCRRLKRSYGKTPQLYKRDPLDTFHDHVWVAPFYEDDVSNIRDLIGAERMLLGSDWPHPEGLASPYEWAADFASITPAERRLCLRDNMRELSGFPL</sequence>
<dbReference type="PANTHER" id="PTHR21240">
    <property type="entry name" value="2-AMINO-3-CARBOXYLMUCONATE-6-SEMIALDEHYDE DECARBOXYLASE"/>
    <property type="match status" value="1"/>
</dbReference>
<accession>A0A6J6FPK8</accession>
<dbReference type="GO" id="GO:0016831">
    <property type="term" value="F:carboxy-lyase activity"/>
    <property type="evidence" value="ECO:0007669"/>
    <property type="project" value="InterPro"/>
</dbReference>